<dbReference type="Proteomes" id="UP001500866">
    <property type="component" value="Unassembled WGS sequence"/>
</dbReference>
<feature type="domain" description="PAS" evidence="4">
    <location>
        <begin position="14"/>
        <end position="87"/>
    </location>
</feature>
<dbReference type="Pfam" id="PF13426">
    <property type="entry name" value="PAS_9"/>
    <property type="match status" value="1"/>
</dbReference>
<keyword evidence="2" id="KW-0288">FMN</keyword>
<sequence>MVEPFSGDFNFIKNNEFISKAIDLAGVGVVITDPTQYDNPIIYVNRGFEEITGYAGKGIVGQNCRFLQNNTATEQEKKQIRSKMEAGEQVHIVLKNFRKDGTPFWNEININKVYMEELQKAFFIGIQKDITKQKEAEERAQQHLLDIRKLSLPIIPVDKNSAVIPVVGSINEDIQQQLKNKIGDYLEAEDKEYIILDLSGVEEFNEQVNWTIYSLDQLIGLMGANLYISGCTPELVLHSLKGSYDLASIPTFQGLETAISHISRA</sequence>
<dbReference type="NCBIfam" id="TIGR00229">
    <property type="entry name" value="sensory_box"/>
    <property type="match status" value="1"/>
</dbReference>
<evidence type="ECO:0000256" key="2">
    <source>
        <dbReference type="ARBA" id="ARBA00022643"/>
    </source>
</evidence>
<dbReference type="InterPro" id="IPR002645">
    <property type="entry name" value="STAS_dom"/>
</dbReference>
<dbReference type="PANTHER" id="PTHR47429:SF2">
    <property type="entry name" value="PROTEIN TWIN LOV 1"/>
    <property type="match status" value="1"/>
</dbReference>
<evidence type="ECO:0000313" key="8">
    <source>
        <dbReference type="Proteomes" id="UP001500866"/>
    </source>
</evidence>
<feature type="domain" description="STAS" evidence="6">
    <location>
        <begin position="151"/>
        <end position="262"/>
    </location>
</feature>
<dbReference type="PROSITE" id="PS50801">
    <property type="entry name" value="STAS"/>
    <property type="match status" value="1"/>
</dbReference>
<dbReference type="PANTHER" id="PTHR47429">
    <property type="entry name" value="PROTEIN TWIN LOV 1"/>
    <property type="match status" value="1"/>
</dbReference>
<dbReference type="InterPro" id="IPR036513">
    <property type="entry name" value="STAS_dom_sf"/>
</dbReference>
<keyword evidence="8" id="KW-1185">Reference proteome</keyword>
<gene>
    <name evidence="7" type="ORF">GCM10009001_14300</name>
</gene>
<organism evidence="7 8">
    <name type="scientific">Virgibacillus siamensis</name>
    <dbReference type="NCBI Taxonomy" id="480071"/>
    <lineage>
        <taxon>Bacteria</taxon>
        <taxon>Bacillati</taxon>
        <taxon>Bacillota</taxon>
        <taxon>Bacilli</taxon>
        <taxon>Bacillales</taxon>
        <taxon>Bacillaceae</taxon>
        <taxon>Virgibacillus</taxon>
    </lineage>
</organism>
<dbReference type="PROSITE" id="PS50112">
    <property type="entry name" value="PAS"/>
    <property type="match status" value="1"/>
</dbReference>
<proteinExistence type="predicted"/>
<dbReference type="RefSeq" id="WP_343811595.1">
    <property type="nucleotide sequence ID" value="NZ_BAAADS010000009.1"/>
</dbReference>
<dbReference type="CDD" id="cd07041">
    <property type="entry name" value="STAS_RsbR_RsbS_like"/>
    <property type="match status" value="1"/>
</dbReference>
<dbReference type="InterPro" id="IPR001610">
    <property type="entry name" value="PAC"/>
</dbReference>
<dbReference type="CDD" id="cd00130">
    <property type="entry name" value="PAS"/>
    <property type="match status" value="1"/>
</dbReference>
<evidence type="ECO:0000259" key="4">
    <source>
        <dbReference type="PROSITE" id="PS50112"/>
    </source>
</evidence>
<dbReference type="InterPro" id="IPR035965">
    <property type="entry name" value="PAS-like_dom_sf"/>
</dbReference>
<dbReference type="SMART" id="SM00086">
    <property type="entry name" value="PAC"/>
    <property type="match status" value="1"/>
</dbReference>
<dbReference type="SUPFAM" id="SSF55785">
    <property type="entry name" value="PYP-like sensor domain (PAS domain)"/>
    <property type="match status" value="1"/>
</dbReference>
<feature type="domain" description="PAC" evidence="5">
    <location>
        <begin position="88"/>
        <end position="142"/>
    </location>
</feature>
<evidence type="ECO:0000256" key="3">
    <source>
        <dbReference type="ARBA" id="ARBA00022991"/>
    </source>
</evidence>
<evidence type="ECO:0000256" key="1">
    <source>
        <dbReference type="ARBA" id="ARBA00022630"/>
    </source>
</evidence>
<evidence type="ECO:0000313" key="7">
    <source>
        <dbReference type="EMBL" id="GAA0599166.1"/>
    </source>
</evidence>
<evidence type="ECO:0000259" key="5">
    <source>
        <dbReference type="PROSITE" id="PS50113"/>
    </source>
</evidence>
<accession>A0ABN1FWA0</accession>
<dbReference type="Gene3D" id="3.30.750.24">
    <property type="entry name" value="STAS domain"/>
    <property type="match status" value="1"/>
</dbReference>
<dbReference type="InterPro" id="IPR000700">
    <property type="entry name" value="PAS-assoc_C"/>
</dbReference>
<keyword evidence="1" id="KW-0285">Flavoprotein</keyword>
<protein>
    <submittedName>
        <fullName evidence="7">Blue-light photoreceptor</fullName>
    </submittedName>
</protein>
<keyword evidence="3" id="KW-0157">Chromophore</keyword>
<name>A0ABN1FWA0_9BACI</name>
<dbReference type="Gene3D" id="3.30.450.20">
    <property type="entry name" value="PAS domain"/>
    <property type="match status" value="1"/>
</dbReference>
<dbReference type="PROSITE" id="PS50113">
    <property type="entry name" value="PAC"/>
    <property type="match status" value="1"/>
</dbReference>
<comment type="caution">
    <text evidence="7">The sequence shown here is derived from an EMBL/GenBank/DDBJ whole genome shotgun (WGS) entry which is preliminary data.</text>
</comment>
<dbReference type="InterPro" id="IPR000014">
    <property type="entry name" value="PAS"/>
</dbReference>
<dbReference type="EMBL" id="BAAADS010000009">
    <property type="protein sequence ID" value="GAA0599166.1"/>
    <property type="molecule type" value="Genomic_DNA"/>
</dbReference>
<reference evidence="7 8" key="1">
    <citation type="journal article" date="2019" name="Int. J. Syst. Evol. Microbiol.">
        <title>The Global Catalogue of Microorganisms (GCM) 10K type strain sequencing project: providing services to taxonomists for standard genome sequencing and annotation.</title>
        <authorList>
            <consortium name="The Broad Institute Genomics Platform"/>
            <consortium name="The Broad Institute Genome Sequencing Center for Infectious Disease"/>
            <person name="Wu L."/>
            <person name="Ma J."/>
        </authorList>
    </citation>
    <scope>NUCLEOTIDE SEQUENCE [LARGE SCALE GENOMIC DNA]</scope>
    <source>
        <strain evidence="7 8">JCM 15395</strain>
    </source>
</reference>
<dbReference type="SUPFAM" id="SSF52091">
    <property type="entry name" value="SpoIIaa-like"/>
    <property type="match status" value="1"/>
</dbReference>
<evidence type="ECO:0000259" key="6">
    <source>
        <dbReference type="PROSITE" id="PS50801"/>
    </source>
</evidence>